<evidence type="ECO:0000313" key="4">
    <source>
        <dbReference type="Proteomes" id="UP000007264"/>
    </source>
</evidence>
<dbReference type="Gene3D" id="3.40.50.1820">
    <property type="entry name" value="alpha/beta hydrolase"/>
    <property type="match status" value="1"/>
</dbReference>
<reference evidence="3 4" key="1">
    <citation type="journal article" date="2012" name="Genome Biol.">
        <title>The genome of the polar eukaryotic microalga coccomyxa subellipsoidea reveals traits of cold adaptation.</title>
        <authorList>
            <person name="Blanc G."/>
            <person name="Agarkova I."/>
            <person name="Grimwood J."/>
            <person name="Kuo A."/>
            <person name="Brueggeman A."/>
            <person name="Dunigan D."/>
            <person name="Gurnon J."/>
            <person name="Ladunga I."/>
            <person name="Lindquist E."/>
            <person name="Lucas S."/>
            <person name="Pangilinan J."/>
            <person name="Proschold T."/>
            <person name="Salamov A."/>
            <person name="Schmutz J."/>
            <person name="Weeks D."/>
            <person name="Yamada T."/>
            <person name="Claverie J.M."/>
            <person name="Grigoriev I."/>
            <person name="Van Etten J."/>
            <person name="Lomsadze A."/>
            <person name="Borodovsky M."/>
        </authorList>
    </citation>
    <scope>NUCLEOTIDE SEQUENCE [LARGE SCALE GENOMIC DNA]</scope>
    <source>
        <strain evidence="3 4">C-169</strain>
    </source>
</reference>
<dbReference type="SUPFAM" id="SSF53474">
    <property type="entry name" value="alpha/beta-Hydrolases"/>
    <property type="match status" value="1"/>
</dbReference>
<evidence type="ECO:0000259" key="2">
    <source>
        <dbReference type="Pfam" id="PF00975"/>
    </source>
</evidence>
<accession>I0YLU5</accession>
<dbReference type="AlphaFoldDB" id="I0YLU5"/>
<dbReference type="KEGG" id="csl:COCSUDRAFT_38231"/>
<comment type="caution">
    <text evidence="3">The sequence shown here is derived from an EMBL/GenBank/DDBJ whole genome shotgun (WGS) entry which is preliminary data.</text>
</comment>
<dbReference type="OrthoDB" id="541883at2759"/>
<dbReference type="GO" id="GO:0008610">
    <property type="term" value="P:lipid biosynthetic process"/>
    <property type="evidence" value="ECO:0007669"/>
    <property type="project" value="TreeGrafter"/>
</dbReference>
<dbReference type="eggNOG" id="ENOG502RZED">
    <property type="taxonomic scope" value="Eukaryota"/>
</dbReference>
<protein>
    <submittedName>
        <fullName evidence="3">Alpha/beta-hydrolase</fullName>
    </submittedName>
</protein>
<dbReference type="PANTHER" id="PTHR11487:SF0">
    <property type="entry name" value="S-ACYL FATTY ACID SYNTHASE THIOESTERASE, MEDIUM CHAIN"/>
    <property type="match status" value="1"/>
</dbReference>
<dbReference type="Proteomes" id="UP000007264">
    <property type="component" value="Unassembled WGS sequence"/>
</dbReference>
<gene>
    <name evidence="3" type="ORF">COCSUDRAFT_38231</name>
</gene>
<sequence length="293" mass="33242">MGAGSERPKANGSITPSFAPVDDAEFRKWFPGLLLSRTSCPHPRWRVVCFPNAGNAEDMYTSEGTGARKVSSPLLEWCRENDAECLAVQPPGRNMRMKEPCITTCRHMAAALLPVLAPKLLDTPYIVIGHSVGTWNAFEFLMLAQSEGVPMPRHVFLSAMAAPNIPTEQRPWRRQHSLSEADFKEECRAWDVNEVLFTPALWPTYHSLMRADFTLFDEYEFTHTGASPFAFPITSFFGTSDRRIKEEMVVRWARFTTGGFECLPIEGHHLWPLVKESKVLWLGAIVERLKRMK</sequence>
<dbReference type="InterPro" id="IPR001031">
    <property type="entry name" value="Thioesterase"/>
</dbReference>
<dbReference type="PANTHER" id="PTHR11487">
    <property type="entry name" value="THIOESTERASE"/>
    <property type="match status" value="1"/>
</dbReference>
<dbReference type="EMBL" id="AGSI01000019">
    <property type="protein sequence ID" value="EIE19364.1"/>
    <property type="molecule type" value="Genomic_DNA"/>
</dbReference>
<dbReference type="InterPro" id="IPR029058">
    <property type="entry name" value="AB_hydrolase_fold"/>
</dbReference>
<feature type="domain" description="Thioesterase" evidence="2">
    <location>
        <begin position="82"/>
        <end position="272"/>
    </location>
</feature>
<comment type="similarity">
    <text evidence="1">Belongs to the thioesterase family.</text>
</comment>
<proteinExistence type="inferred from homology"/>
<evidence type="ECO:0000256" key="1">
    <source>
        <dbReference type="ARBA" id="ARBA00007169"/>
    </source>
</evidence>
<dbReference type="Pfam" id="PF00975">
    <property type="entry name" value="Thioesterase"/>
    <property type="match status" value="1"/>
</dbReference>
<dbReference type="GO" id="GO:0016787">
    <property type="term" value="F:hydrolase activity"/>
    <property type="evidence" value="ECO:0007669"/>
    <property type="project" value="UniProtKB-KW"/>
</dbReference>
<organism evidence="3 4">
    <name type="scientific">Coccomyxa subellipsoidea (strain C-169)</name>
    <name type="common">Green microalga</name>
    <dbReference type="NCBI Taxonomy" id="574566"/>
    <lineage>
        <taxon>Eukaryota</taxon>
        <taxon>Viridiplantae</taxon>
        <taxon>Chlorophyta</taxon>
        <taxon>core chlorophytes</taxon>
        <taxon>Trebouxiophyceae</taxon>
        <taxon>Trebouxiophyceae incertae sedis</taxon>
        <taxon>Coccomyxaceae</taxon>
        <taxon>Coccomyxa</taxon>
        <taxon>Coccomyxa subellipsoidea</taxon>
    </lineage>
</organism>
<name>I0YLU5_COCSC</name>
<dbReference type="STRING" id="574566.I0YLU5"/>
<dbReference type="GeneID" id="17037304"/>
<keyword evidence="4" id="KW-1185">Reference proteome</keyword>
<dbReference type="InterPro" id="IPR012223">
    <property type="entry name" value="TEII"/>
</dbReference>
<dbReference type="RefSeq" id="XP_005643908.1">
    <property type="nucleotide sequence ID" value="XM_005643851.1"/>
</dbReference>
<evidence type="ECO:0000313" key="3">
    <source>
        <dbReference type="EMBL" id="EIE19364.1"/>
    </source>
</evidence>